<dbReference type="AlphaFoldDB" id="H6LKY9"/>
<evidence type="ECO:0000313" key="1">
    <source>
        <dbReference type="EMBL" id="AFA50098.1"/>
    </source>
</evidence>
<sequence>MANGFNALSNSASKVIPEALDQSPSGFLNESKHKLSAVEQLLLSNYNLAMNDFGETNIKGVFSDYNRYL</sequence>
<dbReference type="KEGG" id="awo:Awo_c33700"/>
<dbReference type="EMBL" id="CP002987">
    <property type="protein sequence ID" value="AFA50098.1"/>
    <property type="molecule type" value="Genomic_DNA"/>
</dbReference>
<name>H6LKY9_ACEWD</name>
<proteinExistence type="predicted"/>
<keyword evidence="2" id="KW-1185">Reference proteome</keyword>
<reference evidence="1 2" key="2">
    <citation type="journal article" date="2012" name="PLoS ONE">
        <title>An ancient pathway combining carbon dioxide fixation with the generation and utilization of a sodium ion gradient for ATP synthesis.</title>
        <authorList>
            <person name="Poehlein A."/>
            <person name="Schmidt S."/>
            <person name="Kaster A.K."/>
            <person name="Goenrich M."/>
            <person name="Vollmers J."/>
            <person name="Thurmer A."/>
            <person name="Bertsch J."/>
            <person name="Schuchmann K."/>
            <person name="Voigt B."/>
            <person name="Hecker M."/>
            <person name="Daniel R."/>
            <person name="Thauer R.K."/>
            <person name="Gottschalk G."/>
            <person name="Muller V."/>
        </authorList>
    </citation>
    <scope>NUCLEOTIDE SEQUENCE [LARGE SCALE GENOMIC DNA]</scope>
    <source>
        <strain evidence="2">ATCC 29683 / DSM 1030 / JCM 2381 / KCTC 1655 / WB1</strain>
    </source>
</reference>
<dbReference type="Proteomes" id="UP000007177">
    <property type="component" value="Chromosome"/>
</dbReference>
<reference evidence="2" key="1">
    <citation type="submission" date="2011-07" db="EMBL/GenBank/DDBJ databases">
        <title>Complete genome sequence of Acetobacterium woodii.</title>
        <authorList>
            <person name="Poehlein A."/>
            <person name="Schmidt S."/>
            <person name="Kaster A.-K."/>
            <person name="Goenrich M."/>
            <person name="Vollmers J."/>
            <person name="Thuermer A."/>
            <person name="Gottschalk G."/>
            <person name="Thauer R.K."/>
            <person name="Daniel R."/>
            <person name="Mueller V."/>
        </authorList>
    </citation>
    <scope>NUCLEOTIDE SEQUENCE [LARGE SCALE GENOMIC DNA]</scope>
    <source>
        <strain evidence="2">ATCC 29683 / DSM 1030 / JCM 2381 / KCTC 1655 / WB1</strain>
    </source>
</reference>
<dbReference type="HOGENOM" id="CLU_2766365_0_0_9"/>
<gene>
    <name evidence="1" type="ordered locus">Awo_c33700</name>
</gene>
<evidence type="ECO:0000313" key="2">
    <source>
        <dbReference type="Proteomes" id="UP000007177"/>
    </source>
</evidence>
<protein>
    <submittedName>
        <fullName evidence="1">Uncharacterized protein</fullName>
    </submittedName>
</protein>
<accession>H6LKY9</accession>
<organism evidence="1 2">
    <name type="scientific">Acetobacterium woodii (strain ATCC 29683 / DSM 1030 / JCM 2381 / KCTC 1655 / WB1)</name>
    <dbReference type="NCBI Taxonomy" id="931626"/>
    <lineage>
        <taxon>Bacteria</taxon>
        <taxon>Bacillati</taxon>
        <taxon>Bacillota</taxon>
        <taxon>Clostridia</taxon>
        <taxon>Eubacteriales</taxon>
        <taxon>Eubacteriaceae</taxon>
        <taxon>Acetobacterium</taxon>
    </lineage>
</organism>